<reference evidence="2" key="1">
    <citation type="journal article" date="2015" name="Nat. Genet.">
        <title>The genome and transcriptome of the zoonotic hookworm Ancylostoma ceylanicum identify infection-specific gene families.</title>
        <authorList>
            <person name="Schwarz E.M."/>
            <person name="Hu Y."/>
            <person name="Antoshechkin I."/>
            <person name="Miller M.M."/>
            <person name="Sternberg P.W."/>
            <person name="Aroian R.V."/>
        </authorList>
    </citation>
    <scope>NUCLEOTIDE SEQUENCE</scope>
    <source>
        <strain evidence="2">HY135</strain>
    </source>
</reference>
<keyword evidence="2" id="KW-1185">Reference proteome</keyword>
<name>A0A016T2D9_9BILA</name>
<dbReference type="AlphaFoldDB" id="A0A016T2D9"/>
<organism evidence="1 2">
    <name type="scientific">Ancylostoma ceylanicum</name>
    <dbReference type="NCBI Taxonomy" id="53326"/>
    <lineage>
        <taxon>Eukaryota</taxon>
        <taxon>Metazoa</taxon>
        <taxon>Ecdysozoa</taxon>
        <taxon>Nematoda</taxon>
        <taxon>Chromadorea</taxon>
        <taxon>Rhabditida</taxon>
        <taxon>Rhabditina</taxon>
        <taxon>Rhabditomorpha</taxon>
        <taxon>Strongyloidea</taxon>
        <taxon>Ancylostomatidae</taxon>
        <taxon>Ancylostomatinae</taxon>
        <taxon>Ancylostoma</taxon>
    </lineage>
</organism>
<dbReference type="Proteomes" id="UP000024635">
    <property type="component" value="Unassembled WGS sequence"/>
</dbReference>
<dbReference type="OrthoDB" id="5873780at2759"/>
<evidence type="ECO:0000313" key="1">
    <source>
        <dbReference type="EMBL" id="EYB96852.1"/>
    </source>
</evidence>
<protein>
    <submittedName>
        <fullName evidence="1">Uncharacterized protein</fullName>
    </submittedName>
</protein>
<accession>A0A016T2D9</accession>
<sequence length="183" mass="20657">MSGFPSVKLHDIDRQFLREREIIVSNPKLRGEIQTPHILVRLDHYYNFIVGSGTNTLTPSGLHIAKTIFCPSLYGRGLTDTKGDLPSISHNMTAVIQQSESELLNNIFELKGMGISANEYKGNDDVIDYFKTYSEQVFIKNGYITAPFPLKNNITDSADNYATAFKRLVNLHEHLQANPLQKE</sequence>
<dbReference type="EMBL" id="JARK01001482">
    <property type="protein sequence ID" value="EYB96852.1"/>
    <property type="molecule type" value="Genomic_DNA"/>
</dbReference>
<comment type="caution">
    <text evidence="1">The sequence shown here is derived from an EMBL/GenBank/DDBJ whole genome shotgun (WGS) entry which is preliminary data.</text>
</comment>
<evidence type="ECO:0000313" key="2">
    <source>
        <dbReference type="Proteomes" id="UP000024635"/>
    </source>
</evidence>
<gene>
    <name evidence="1" type="primary">Acey_s0146.g2534</name>
    <name evidence="1" type="ORF">Y032_0146g2534</name>
</gene>
<proteinExistence type="predicted"/>